<evidence type="ECO:0000256" key="2">
    <source>
        <dbReference type="ARBA" id="ARBA00006929"/>
    </source>
</evidence>
<dbReference type="GO" id="GO:0009427">
    <property type="term" value="C:bacterial-type flagellum basal body, distal rod, L ring"/>
    <property type="evidence" value="ECO:0007669"/>
    <property type="project" value="InterPro"/>
</dbReference>
<dbReference type="PANTHER" id="PTHR34933">
    <property type="entry name" value="FLAGELLAR L-RING PROTEIN"/>
    <property type="match status" value="1"/>
</dbReference>
<keyword evidence="8" id="KW-0282">Flagellum</keyword>
<reference evidence="8 9" key="1">
    <citation type="submission" date="2020-08" db="EMBL/GenBank/DDBJ databases">
        <title>The genome sequence of type strain Novosphingobium piscinae KCTC 42194.</title>
        <authorList>
            <person name="Liu Y."/>
        </authorList>
    </citation>
    <scope>NUCLEOTIDE SEQUENCE [LARGE SCALE GENOMIC DNA]</scope>
    <source>
        <strain evidence="8 9">KCTC 42194</strain>
    </source>
</reference>
<accession>A0A7X1G0N5</accession>
<evidence type="ECO:0000256" key="6">
    <source>
        <dbReference type="ARBA" id="ARBA00023237"/>
    </source>
</evidence>
<dbReference type="Proteomes" id="UP000551327">
    <property type="component" value="Unassembled WGS sequence"/>
</dbReference>
<evidence type="ECO:0000256" key="4">
    <source>
        <dbReference type="ARBA" id="ARBA00023136"/>
    </source>
</evidence>
<sequence>MTRPLRPFRLRPLRLRPHRLRVAAPVAGLLALVLAGPVLAGKPKPGFDASLPTIPAAPARPTGAIFDAGLGYASLIQGTVARRVGDPVTILLIENTITNKAAGSRTERNGAFSVTPPSAGPLSFLDPNALNAGGQSSFKGDGSATQTSQFNGAVGVTIAEVRPNGTALVRGEKRLLLSQGQEWIQFSGIVRLIDIDQQNQVRSNQVADVRVEYAGNGSVQRASREGWLSRFFNLIAPF</sequence>
<comment type="subunit">
    <text evidence="7">The basal body constitutes a major portion of the flagellar organelle and consists of four rings (L,P,S, and M) mounted on a central rod.</text>
</comment>
<evidence type="ECO:0000256" key="7">
    <source>
        <dbReference type="HAMAP-Rule" id="MF_00415"/>
    </source>
</evidence>
<dbReference type="PANTHER" id="PTHR34933:SF1">
    <property type="entry name" value="FLAGELLAR L-RING PROTEIN"/>
    <property type="match status" value="1"/>
</dbReference>
<dbReference type="Pfam" id="PF02107">
    <property type="entry name" value="FlgH"/>
    <property type="match status" value="1"/>
</dbReference>
<dbReference type="RefSeq" id="WP_185680323.1">
    <property type="nucleotide sequence ID" value="NZ_JBHRYI010000002.1"/>
</dbReference>
<protein>
    <recommendedName>
        <fullName evidence="7">Flagellar L-ring protein</fullName>
    </recommendedName>
    <alternativeName>
        <fullName evidence="7">Basal body L-ring protein</fullName>
    </alternativeName>
</protein>
<keyword evidence="6 7" id="KW-0998">Cell outer membrane</keyword>
<evidence type="ECO:0000313" key="9">
    <source>
        <dbReference type="Proteomes" id="UP000551327"/>
    </source>
</evidence>
<comment type="caution">
    <text evidence="8">The sequence shown here is derived from an EMBL/GenBank/DDBJ whole genome shotgun (WGS) entry which is preliminary data.</text>
</comment>
<keyword evidence="5 7" id="KW-0975">Bacterial flagellum</keyword>
<dbReference type="EMBL" id="JACLAX010000020">
    <property type="protein sequence ID" value="MBC2670461.1"/>
    <property type="molecule type" value="Genomic_DNA"/>
</dbReference>
<keyword evidence="9" id="KW-1185">Reference proteome</keyword>
<dbReference type="AlphaFoldDB" id="A0A7X1G0N5"/>
<dbReference type="GO" id="GO:0009279">
    <property type="term" value="C:cell outer membrane"/>
    <property type="evidence" value="ECO:0007669"/>
    <property type="project" value="UniProtKB-SubCell"/>
</dbReference>
<evidence type="ECO:0000256" key="1">
    <source>
        <dbReference type="ARBA" id="ARBA00002591"/>
    </source>
</evidence>
<keyword evidence="8" id="KW-0966">Cell projection</keyword>
<dbReference type="HAMAP" id="MF_00415">
    <property type="entry name" value="FlgH"/>
    <property type="match status" value="1"/>
</dbReference>
<evidence type="ECO:0000256" key="5">
    <source>
        <dbReference type="ARBA" id="ARBA00023143"/>
    </source>
</evidence>
<dbReference type="GO" id="GO:0003774">
    <property type="term" value="F:cytoskeletal motor activity"/>
    <property type="evidence" value="ECO:0007669"/>
    <property type="project" value="InterPro"/>
</dbReference>
<dbReference type="PRINTS" id="PR01008">
    <property type="entry name" value="FLGLRINGFLGH"/>
</dbReference>
<comment type="subcellular location">
    <subcellularLocation>
        <location evidence="7">Cell outer membrane</location>
    </subcellularLocation>
    <subcellularLocation>
        <location evidence="7">Bacterial flagellum basal body</location>
    </subcellularLocation>
</comment>
<gene>
    <name evidence="7" type="primary">flgH</name>
    <name evidence="8" type="ORF">H7F53_15020</name>
</gene>
<comment type="similarity">
    <text evidence="2 7">Belongs to the FlgH family.</text>
</comment>
<comment type="function">
    <text evidence="1 7">Assembles around the rod to form the L-ring and probably protects the motor/basal body from shearing forces during rotation.</text>
</comment>
<evidence type="ECO:0000313" key="8">
    <source>
        <dbReference type="EMBL" id="MBC2670461.1"/>
    </source>
</evidence>
<keyword evidence="8" id="KW-0969">Cilium</keyword>
<keyword evidence="3" id="KW-0732">Signal</keyword>
<proteinExistence type="inferred from homology"/>
<dbReference type="InterPro" id="IPR000527">
    <property type="entry name" value="Flag_Lring"/>
</dbReference>
<dbReference type="GO" id="GO:0071973">
    <property type="term" value="P:bacterial-type flagellum-dependent cell motility"/>
    <property type="evidence" value="ECO:0007669"/>
    <property type="project" value="InterPro"/>
</dbReference>
<keyword evidence="4 7" id="KW-0472">Membrane</keyword>
<organism evidence="8 9">
    <name type="scientific">Novosphingobium piscinae</name>
    <dbReference type="NCBI Taxonomy" id="1507448"/>
    <lineage>
        <taxon>Bacteria</taxon>
        <taxon>Pseudomonadati</taxon>
        <taxon>Pseudomonadota</taxon>
        <taxon>Alphaproteobacteria</taxon>
        <taxon>Sphingomonadales</taxon>
        <taxon>Sphingomonadaceae</taxon>
        <taxon>Novosphingobium</taxon>
    </lineage>
</organism>
<name>A0A7X1G0N5_9SPHN</name>
<evidence type="ECO:0000256" key="3">
    <source>
        <dbReference type="ARBA" id="ARBA00022729"/>
    </source>
</evidence>